<dbReference type="InterPro" id="IPR013216">
    <property type="entry name" value="Methyltransf_11"/>
</dbReference>
<dbReference type="InterPro" id="IPR029063">
    <property type="entry name" value="SAM-dependent_MTases_sf"/>
</dbReference>
<dbReference type="Gene3D" id="3.40.50.150">
    <property type="entry name" value="Vaccinia Virus protein VP39"/>
    <property type="match status" value="1"/>
</dbReference>
<feature type="coiled-coil region" evidence="2">
    <location>
        <begin position="90"/>
        <end position="151"/>
    </location>
</feature>
<dbReference type="AlphaFoldDB" id="A0A395V1S1"/>
<dbReference type="CDD" id="cd02440">
    <property type="entry name" value="AdoMet_MTases"/>
    <property type="match status" value="1"/>
</dbReference>
<proteinExistence type="predicted"/>
<dbReference type="EMBL" id="JAAILW010000003">
    <property type="protein sequence ID" value="NSC26250.1"/>
    <property type="molecule type" value="Genomic_DNA"/>
</dbReference>
<dbReference type="InterPro" id="IPR000551">
    <property type="entry name" value="MerR-type_HTH_dom"/>
</dbReference>
<dbReference type="Gene3D" id="1.10.1660.10">
    <property type="match status" value="1"/>
</dbReference>
<dbReference type="InterPro" id="IPR047057">
    <property type="entry name" value="MerR_fam"/>
</dbReference>
<dbReference type="Proteomes" id="UP000266066">
    <property type="component" value="Unassembled WGS sequence"/>
</dbReference>
<dbReference type="SMART" id="SM00422">
    <property type="entry name" value="HTH_MERR"/>
    <property type="match status" value="1"/>
</dbReference>
<dbReference type="Pfam" id="PF08241">
    <property type="entry name" value="Methyltransf_11"/>
    <property type="match status" value="1"/>
</dbReference>
<dbReference type="EMBL" id="QRUJ01000010">
    <property type="protein sequence ID" value="RGR53861.1"/>
    <property type="molecule type" value="Genomic_DNA"/>
</dbReference>
<reference evidence="5" key="3">
    <citation type="submission" date="2020-02" db="EMBL/GenBank/DDBJ databases">
        <authorList>
            <person name="Littmann E."/>
            <person name="Sorbara M."/>
        </authorList>
    </citation>
    <scope>NUCLEOTIDE SEQUENCE</scope>
    <source>
        <strain evidence="5">MSK.17.79</strain>
    </source>
</reference>
<dbReference type="Proteomes" id="UP001193670">
    <property type="component" value="Unassembled WGS sequence"/>
</dbReference>
<dbReference type="Pfam" id="PF13411">
    <property type="entry name" value="MerR_1"/>
    <property type="match status" value="1"/>
</dbReference>
<evidence type="ECO:0000313" key="5">
    <source>
        <dbReference type="EMBL" id="NSC26250.1"/>
    </source>
</evidence>
<dbReference type="SUPFAM" id="SSF53335">
    <property type="entry name" value="S-adenosyl-L-methionine-dependent methyltransferases"/>
    <property type="match status" value="1"/>
</dbReference>
<feature type="domain" description="HTH merR-type" evidence="3">
    <location>
        <begin position="6"/>
        <end position="75"/>
    </location>
</feature>
<keyword evidence="1" id="KW-0238">DNA-binding</keyword>
<dbReference type="RefSeq" id="WP_015517229.1">
    <property type="nucleotide sequence ID" value="NZ_CP143947.1"/>
</dbReference>
<gene>
    <name evidence="6" type="ORF">DWY38_10255</name>
    <name evidence="5" type="ORF">G4319_02635</name>
    <name evidence="4" type="ORF">LK487_16150</name>
</gene>
<reference evidence="4" key="4">
    <citation type="submission" date="2021-10" db="EMBL/GenBank/DDBJ databases">
        <title>Collection of gut derived symbiotic bacterial strains cultured from healthy donors.</title>
        <authorList>
            <person name="Lin H."/>
            <person name="Littmann E."/>
            <person name="Claire K."/>
            <person name="Pamer E."/>
        </authorList>
    </citation>
    <scope>NUCLEOTIDE SEQUENCE</scope>
    <source>
        <strain evidence="4">MSK.22.92</strain>
    </source>
</reference>
<evidence type="ECO:0000256" key="1">
    <source>
        <dbReference type="ARBA" id="ARBA00023125"/>
    </source>
</evidence>
<dbReference type="InterPro" id="IPR009061">
    <property type="entry name" value="DNA-bd_dom_put_sf"/>
</dbReference>
<keyword evidence="2" id="KW-0175">Coiled coil</keyword>
<reference evidence="5" key="2">
    <citation type="journal article" date="2020" name="Cell Host Microbe">
        <title>Functional and Genomic Variation between Human-Derived Isolates of Lachnospiraceae Reveals Inter- and Intra-Species Diversity.</title>
        <authorList>
            <person name="Sorbara M.T."/>
            <person name="Littmann E.R."/>
            <person name="Fontana E."/>
            <person name="Moody T.U."/>
            <person name="Kohout C.E."/>
            <person name="Gjonbalaj M."/>
            <person name="Eaton V."/>
            <person name="Seok R."/>
            <person name="Leiner I.M."/>
            <person name="Pamer E.G."/>
        </authorList>
    </citation>
    <scope>NUCLEOTIDE SEQUENCE</scope>
    <source>
        <strain evidence="5">MSK.17.79</strain>
    </source>
</reference>
<dbReference type="Proteomes" id="UP001197847">
    <property type="component" value="Unassembled WGS sequence"/>
</dbReference>
<evidence type="ECO:0000313" key="7">
    <source>
        <dbReference type="Proteomes" id="UP000266066"/>
    </source>
</evidence>
<organism evidence="6 7">
    <name type="scientific">Agathobacter rectalis</name>
    <dbReference type="NCBI Taxonomy" id="39491"/>
    <lineage>
        <taxon>Bacteria</taxon>
        <taxon>Bacillati</taxon>
        <taxon>Bacillota</taxon>
        <taxon>Clostridia</taxon>
        <taxon>Lachnospirales</taxon>
        <taxon>Lachnospiraceae</taxon>
        <taxon>Agathobacter</taxon>
    </lineage>
</organism>
<dbReference type="PROSITE" id="PS50937">
    <property type="entry name" value="HTH_MERR_2"/>
    <property type="match status" value="1"/>
</dbReference>
<dbReference type="PANTHER" id="PTHR30204">
    <property type="entry name" value="REDOX-CYCLING DRUG-SENSING TRANSCRIPTIONAL ACTIVATOR SOXR"/>
    <property type="match status" value="1"/>
</dbReference>
<name>A0A395V1S1_9FIRM</name>
<keyword evidence="5" id="KW-0808">Transferase</keyword>
<dbReference type="GO" id="GO:0032259">
    <property type="term" value="P:methylation"/>
    <property type="evidence" value="ECO:0007669"/>
    <property type="project" value="UniProtKB-KW"/>
</dbReference>
<evidence type="ECO:0000256" key="2">
    <source>
        <dbReference type="SAM" id="Coils"/>
    </source>
</evidence>
<dbReference type="GO" id="GO:0003677">
    <property type="term" value="F:DNA binding"/>
    <property type="evidence" value="ECO:0007669"/>
    <property type="project" value="UniProtKB-KW"/>
</dbReference>
<sequence length="393" mass="46010">MKLPGYYSSGEFAHKAHITKKTLRYYDEHNIFKPSYVTDKGARFYNDNDFAKLQQIQFFKYLGFSLDDIKEMTLREVDSKTILDSFHMQMGLIEERMEQLELMKSALKDASDIIERGADADWSHMLDLVNMNEMEQKLKKQYKDASNISARINLHRDYSLNPVSWFEWIFNQCAFESGYSVLELGCGDASLWSRNVERIPANMDILLTDISYGMIRDAVRNLSDNGSQFRYEVMDAHQIYKLDDSFDRIIANHVLFYCDNLDMVCSEVHRVLRPEGIFICSTYGSEHMKEISSLVKEFDDRIELSADRLYDHFGKENGKKQLQKYFSDVSWLQYDDSLYVTDYEPVVEYVLSCHGNQNRFIVDRYKEFVAFVKEKTDKGLKITKDAGVFIAKK</sequence>
<evidence type="ECO:0000313" key="6">
    <source>
        <dbReference type="EMBL" id="RGR53861.1"/>
    </source>
</evidence>
<dbReference type="EMBL" id="JAJFBX010000039">
    <property type="protein sequence ID" value="MCC2748530.1"/>
    <property type="molecule type" value="Genomic_DNA"/>
</dbReference>
<protein>
    <submittedName>
        <fullName evidence="6">MerR family transcriptional regulator</fullName>
    </submittedName>
    <submittedName>
        <fullName evidence="5">Methyltransferase domain-containing protein</fullName>
    </submittedName>
</protein>
<keyword evidence="5" id="KW-0489">Methyltransferase</keyword>
<dbReference type="GO" id="GO:0003700">
    <property type="term" value="F:DNA-binding transcription factor activity"/>
    <property type="evidence" value="ECO:0007669"/>
    <property type="project" value="InterPro"/>
</dbReference>
<accession>A0A395V1S1</accession>
<evidence type="ECO:0000313" key="4">
    <source>
        <dbReference type="EMBL" id="MCC2748530.1"/>
    </source>
</evidence>
<dbReference type="GO" id="GO:0008757">
    <property type="term" value="F:S-adenosylmethionine-dependent methyltransferase activity"/>
    <property type="evidence" value="ECO:0007669"/>
    <property type="project" value="InterPro"/>
</dbReference>
<dbReference type="PANTHER" id="PTHR30204:SF96">
    <property type="entry name" value="CHROMOSOME-ANCHORING PROTEIN RACA"/>
    <property type="match status" value="1"/>
</dbReference>
<reference evidence="6 7" key="1">
    <citation type="submission" date="2018-08" db="EMBL/GenBank/DDBJ databases">
        <title>A genome reference for cultivated species of the human gut microbiota.</title>
        <authorList>
            <person name="Zou Y."/>
            <person name="Xue W."/>
            <person name="Luo G."/>
        </authorList>
    </citation>
    <scope>NUCLEOTIDE SEQUENCE [LARGE SCALE GENOMIC DNA]</scope>
    <source>
        <strain evidence="6 7">AF25-15</strain>
    </source>
</reference>
<evidence type="ECO:0000259" key="3">
    <source>
        <dbReference type="PROSITE" id="PS50937"/>
    </source>
</evidence>
<dbReference type="CDD" id="cd01106">
    <property type="entry name" value="HTH_TipAL-Mta"/>
    <property type="match status" value="1"/>
</dbReference>
<comment type="caution">
    <text evidence="6">The sequence shown here is derived from an EMBL/GenBank/DDBJ whole genome shotgun (WGS) entry which is preliminary data.</text>
</comment>
<dbReference type="SUPFAM" id="SSF46955">
    <property type="entry name" value="Putative DNA-binding domain"/>
    <property type="match status" value="1"/>
</dbReference>